<keyword evidence="2" id="KW-0812">Transmembrane</keyword>
<keyword evidence="2" id="KW-1133">Transmembrane helix</keyword>
<dbReference type="OrthoDB" id="4426602at2"/>
<organism evidence="3 4">
    <name type="scientific">Corynebacterium renale</name>
    <dbReference type="NCBI Taxonomy" id="1724"/>
    <lineage>
        <taxon>Bacteria</taxon>
        <taxon>Bacillati</taxon>
        <taxon>Actinomycetota</taxon>
        <taxon>Actinomycetes</taxon>
        <taxon>Mycobacteriales</taxon>
        <taxon>Corynebacteriaceae</taxon>
        <taxon>Corynebacterium</taxon>
    </lineage>
</organism>
<dbReference type="EMBL" id="PDJF01000001">
    <property type="protein sequence ID" value="PFG27854.1"/>
    <property type="molecule type" value="Genomic_DNA"/>
</dbReference>
<proteinExistence type="predicted"/>
<keyword evidence="2" id="KW-0472">Membrane</keyword>
<comment type="caution">
    <text evidence="3">The sequence shown here is derived from an EMBL/GenBank/DDBJ whole genome shotgun (WGS) entry which is preliminary data.</text>
</comment>
<evidence type="ECO:0000313" key="3">
    <source>
        <dbReference type="EMBL" id="PFG27854.1"/>
    </source>
</evidence>
<keyword evidence="4" id="KW-1185">Reference proteome</keyword>
<protein>
    <submittedName>
        <fullName evidence="3">Uncharacterized protein DUF2613</fullName>
    </submittedName>
</protein>
<dbReference type="Pfam" id="PF11021">
    <property type="entry name" value="DUF2613"/>
    <property type="match status" value="1"/>
</dbReference>
<feature type="region of interest" description="Disordered" evidence="1">
    <location>
        <begin position="40"/>
        <end position="66"/>
    </location>
</feature>
<dbReference type="Proteomes" id="UP000221653">
    <property type="component" value="Unassembled WGS sequence"/>
</dbReference>
<dbReference type="STRING" id="1724.GCA_001044175_02424"/>
<gene>
    <name evidence="3" type="ORF">ATK06_0933</name>
</gene>
<evidence type="ECO:0000256" key="2">
    <source>
        <dbReference type="SAM" id="Phobius"/>
    </source>
</evidence>
<evidence type="ECO:0000313" key="4">
    <source>
        <dbReference type="Proteomes" id="UP000221653"/>
    </source>
</evidence>
<name>A0A2A9DMM3_9CORY</name>
<dbReference type="InterPro" id="IPR022566">
    <property type="entry name" value="DUF2613"/>
</dbReference>
<dbReference type="RefSeq" id="WP_048381052.1">
    <property type="nucleotide sequence ID" value="NZ_LDYE01000008.1"/>
</dbReference>
<dbReference type="AlphaFoldDB" id="A0A2A9DMM3"/>
<feature type="transmembrane region" description="Helical" evidence="2">
    <location>
        <begin position="16"/>
        <end position="37"/>
    </location>
</feature>
<sequence length="66" mass="6545">MPFVTDSLTRRTTGPALASAIVGAGLGVVAIFGIATFSTSDSVPQGHAVPADQAVQGGPEYGSRGE</sequence>
<evidence type="ECO:0000256" key="1">
    <source>
        <dbReference type="SAM" id="MobiDB-lite"/>
    </source>
</evidence>
<reference evidence="3 4" key="1">
    <citation type="submission" date="2017-10" db="EMBL/GenBank/DDBJ databases">
        <title>Sequencing the genomes of 1000 actinobacteria strains.</title>
        <authorList>
            <person name="Klenk H.-P."/>
        </authorList>
    </citation>
    <scope>NUCLEOTIDE SEQUENCE [LARGE SCALE GENOMIC DNA]</scope>
    <source>
        <strain evidence="3 4">DSM 20688</strain>
    </source>
</reference>
<accession>A0A2A9DMM3</accession>